<keyword evidence="1" id="KW-1245">Viral tail assembly</keyword>
<feature type="transmembrane region" description="Helical" evidence="3">
    <location>
        <begin position="334"/>
        <end position="359"/>
    </location>
</feature>
<organism evidence="5">
    <name type="scientific">Podoviridae sp. ctiJY10</name>
    <dbReference type="NCBI Taxonomy" id="2826572"/>
    <lineage>
        <taxon>Viruses</taxon>
        <taxon>Duplodnaviria</taxon>
        <taxon>Heunggongvirae</taxon>
        <taxon>Uroviricota</taxon>
        <taxon>Caudoviricetes</taxon>
    </lineage>
</organism>
<dbReference type="InterPro" id="IPR016024">
    <property type="entry name" value="ARM-type_fold"/>
</dbReference>
<evidence type="ECO:0000259" key="4">
    <source>
        <dbReference type="Pfam" id="PF10145"/>
    </source>
</evidence>
<feature type="transmembrane region" description="Helical" evidence="3">
    <location>
        <begin position="371"/>
        <end position="396"/>
    </location>
</feature>
<dbReference type="SUPFAM" id="SSF48371">
    <property type="entry name" value="ARM repeat"/>
    <property type="match status" value="1"/>
</dbReference>
<protein>
    <submittedName>
        <fullName evidence="5">Minor tail protein</fullName>
    </submittedName>
</protein>
<reference evidence="5" key="1">
    <citation type="journal article" date="2021" name="Proc. Natl. Acad. Sci. U.S.A.">
        <title>A Catalog of Tens of Thousands of Viruses from Human Metagenomes Reveals Hidden Associations with Chronic Diseases.</title>
        <authorList>
            <person name="Tisza M.J."/>
            <person name="Buck C.B."/>
        </authorList>
    </citation>
    <scope>NUCLEOTIDE SEQUENCE</scope>
    <source>
        <strain evidence="5">CtiJY10</strain>
    </source>
</reference>
<keyword evidence="3" id="KW-0472">Membrane</keyword>
<feature type="transmembrane region" description="Helical" evidence="3">
    <location>
        <begin position="306"/>
        <end position="328"/>
    </location>
</feature>
<dbReference type="EMBL" id="BK015060">
    <property type="protein sequence ID" value="DAD89350.1"/>
    <property type="molecule type" value="Genomic_DNA"/>
</dbReference>
<name>A0A8S5N411_9CAUD</name>
<evidence type="ECO:0000256" key="3">
    <source>
        <dbReference type="SAM" id="Phobius"/>
    </source>
</evidence>
<dbReference type="NCBIfam" id="TIGR01760">
    <property type="entry name" value="tape_meas_TP901"/>
    <property type="match status" value="1"/>
</dbReference>
<accession>A0A8S5N411</accession>
<dbReference type="Pfam" id="PF10145">
    <property type="entry name" value="PhageMin_Tail"/>
    <property type="match status" value="1"/>
</dbReference>
<dbReference type="PANTHER" id="PTHR37813:SF1">
    <property type="entry name" value="FELS-2 PROPHAGE PROTEIN"/>
    <property type="match status" value="1"/>
</dbReference>
<proteinExistence type="predicted"/>
<sequence length="688" mass="75141">MSSTMPQSASEIAGVMEVAGQLGVRGTDSLLQFTKTMVMLGDATNLSSEEAATSIARVMNIMGTSSEDVSRFGATIVDLGNNFATTESEIVAMTNRLAAGGKLAGLTEAELMALATAMSSVGIEAEAGGTAMTQTFNEIEKVVATGGEKLAEFARVSGMTSKEFATAWETSPITAIQSFITGLGKLDESGESAVLVLDNLGLTGIRQSNMLKSLGLASDLLADSIDTANKAWEENTALVNEAETRYGTTESKLAMLRNSAQNLAASFGELLTPMLDSLNQLLQKAIGWLSSLTNEQKQVIINILKITAVVGPVLLILGKIIGFVTQIIPILSKIIGFVTRIIPILGKVVGFVTRIIALLPKLQTLFAGLNAIMAANPIGLIITAIAALVAAFIYLWNNCEGFRQFWIDLWEGIKNVFHSVVEWFDQAIQDVISFFKNLPTKIGQFLDEVVNWFATLPERIAYWLGFAVGKVVQWTTDTWNHLKEAIPQIISDIGTWFSELPGRIWEWLVEAFNRIVQWSVDIYNKAKEAITNFLKAFVEGLKKLPGKFKEWFTNAINYLKTLPKALFQIGADIFTGLWDGLKSIWQKISSWIDGVVQKIKSIFGAAKEGYSDATSGVRGSYASGLDYVPRDMTVQVHQGERILTKQENQRYGESNGDTFNFYSPEAIDPVTAAREFKRVKIELAEGLV</sequence>
<dbReference type="InterPro" id="IPR010090">
    <property type="entry name" value="Phage_tape_meas"/>
</dbReference>
<evidence type="ECO:0000313" key="5">
    <source>
        <dbReference type="EMBL" id="DAD89350.1"/>
    </source>
</evidence>
<evidence type="ECO:0000256" key="1">
    <source>
        <dbReference type="ARBA" id="ARBA00022465"/>
    </source>
</evidence>
<keyword evidence="3" id="KW-1133">Transmembrane helix</keyword>
<keyword evidence="2" id="KW-1188">Viral release from host cell</keyword>
<dbReference type="GO" id="GO:0098003">
    <property type="term" value="P:viral tail assembly"/>
    <property type="evidence" value="ECO:0007669"/>
    <property type="project" value="UniProtKB-KW"/>
</dbReference>
<dbReference type="PANTHER" id="PTHR37813">
    <property type="entry name" value="FELS-2 PROPHAGE PROTEIN"/>
    <property type="match status" value="1"/>
</dbReference>
<evidence type="ECO:0000256" key="2">
    <source>
        <dbReference type="ARBA" id="ARBA00022612"/>
    </source>
</evidence>
<keyword evidence="3" id="KW-0812">Transmembrane</keyword>
<feature type="domain" description="Phage tail tape measure protein" evidence="4">
    <location>
        <begin position="1"/>
        <end position="195"/>
    </location>
</feature>